<sequence>MFSAYNIISSFEDEFLASFIGLTSHLSRQPLFPGKSYYLTAIVLATVDSGSLDNMHCVGSGNSLRVAQGEASEVEKKVLAIRQCIHTHKTSTSISLLYHQ</sequence>
<dbReference type="AlphaFoldDB" id="A0ABC8RA87"/>
<protein>
    <submittedName>
        <fullName evidence="1">Uncharacterized protein</fullName>
    </submittedName>
</protein>
<dbReference type="EMBL" id="CAUOFW020001164">
    <property type="protein sequence ID" value="CAK9141683.1"/>
    <property type="molecule type" value="Genomic_DNA"/>
</dbReference>
<proteinExistence type="predicted"/>
<dbReference type="Proteomes" id="UP001642360">
    <property type="component" value="Unassembled WGS sequence"/>
</dbReference>
<accession>A0ABC8RA87</accession>
<reference evidence="1 2" key="1">
    <citation type="submission" date="2024-02" db="EMBL/GenBank/DDBJ databases">
        <authorList>
            <person name="Vignale AGUSTIN F."/>
            <person name="Sosa J E."/>
            <person name="Modenutti C."/>
        </authorList>
    </citation>
    <scope>NUCLEOTIDE SEQUENCE [LARGE SCALE GENOMIC DNA]</scope>
</reference>
<gene>
    <name evidence="1" type="ORF">ILEXP_LOCUS9276</name>
</gene>
<evidence type="ECO:0000313" key="2">
    <source>
        <dbReference type="Proteomes" id="UP001642360"/>
    </source>
</evidence>
<keyword evidence="2" id="KW-1185">Reference proteome</keyword>
<evidence type="ECO:0000313" key="1">
    <source>
        <dbReference type="EMBL" id="CAK9141683.1"/>
    </source>
</evidence>
<name>A0ABC8RA87_9AQUA</name>
<organism evidence="1 2">
    <name type="scientific">Ilex paraguariensis</name>
    <name type="common">yerba mate</name>
    <dbReference type="NCBI Taxonomy" id="185542"/>
    <lineage>
        <taxon>Eukaryota</taxon>
        <taxon>Viridiplantae</taxon>
        <taxon>Streptophyta</taxon>
        <taxon>Embryophyta</taxon>
        <taxon>Tracheophyta</taxon>
        <taxon>Spermatophyta</taxon>
        <taxon>Magnoliopsida</taxon>
        <taxon>eudicotyledons</taxon>
        <taxon>Gunneridae</taxon>
        <taxon>Pentapetalae</taxon>
        <taxon>asterids</taxon>
        <taxon>campanulids</taxon>
        <taxon>Aquifoliales</taxon>
        <taxon>Aquifoliaceae</taxon>
        <taxon>Ilex</taxon>
    </lineage>
</organism>
<comment type="caution">
    <text evidence="1">The sequence shown here is derived from an EMBL/GenBank/DDBJ whole genome shotgun (WGS) entry which is preliminary data.</text>
</comment>